<dbReference type="InterPro" id="IPR011004">
    <property type="entry name" value="Trimer_LpxA-like_sf"/>
</dbReference>
<dbReference type="Proteomes" id="UP000234950">
    <property type="component" value="Unassembled WGS sequence"/>
</dbReference>
<dbReference type="CDD" id="cd03354">
    <property type="entry name" value="LbH_SAT"/>
    <property type="match status" value="1"/>
</dbReference>
<gene>
    <name evidence="5" type="ORF">CVD27_25015</name>
</gene>
<dbReference type="PANTHER" id="PTHR42811">
    <property type="entry name" value="SERINE ACETYLTRANSFERASE"/>
    <property type="match status" value="1"/>
</dbReference>
<comment type="similarity">
    <text evidence="1">Belongs to the transferase hexapeptide repeat family.</text>
</comment>
<dbReference type="GO" id="GO:0006535">
    <property type="term" value="P:cysteine biosynthetic process from serine"/>
    <property type="evidence" value="ECO:0007669"/>
    <property type="project" value="InterPro"/>
</dbReference>
<keyword evidence="4" id="KW-0012">Acyltransferase</keyword>
<evidence type="ECO:0000313" key="5">
    <source>
        <dbReference type="EMBL" id="PLS01519.1"/>
    </source>
</evidence>
<name>A0A2N5H7M3_9BACI</name>
<keyword evidence="3 5" id="KW-0808">Transferase</keyword>
<dbReference type="GO" id="GO:0005737">
    <property type="term" value="C:cytoplasm"/>
    <property type="evidence" value="ECO:0007669"/>
    <property type="project" value="InterPro"/>
</dbReference>
<evidence type="ECO:0000256" key="1">
    <source>
        <dbReference type="ARBA" id="ARBA00007274"/>
    </source>
</evidence>
<dbReference type="GO" id="GO:0009001">
    <property type="term" value="F:serine O-acetyltransferase activity"/>
    <property type="evidence" value="ECO:0007669"/>
    <property type="project" value="InterPro"/>
</dbReference>
<dbReference type="Pfam" id="PF00132">
    <property type="entry name" value="Hexapep"/>
    <property type="match status" value="1"/>
</dbReference>
<keyword evidence="6" id="KW-1185">Reference proteome</keyword>
<comment type="caution">
    <text evidence="5">The sequence shown here is derived from an EMBL/GenBank/DDBJ whole genome shotgun (WGS) entry which is preliminary data.</text>
</comment>
<dbReference type="PIRSF" id="PIRSF000441">
    <property type="entry name" value="CysE"/>
    <property type="match status" value="1"/>
</dbReference>
<evidence type="ECO:0000313" key="6">
    <source>
        <dbReference type="Proteomes" id="UP000234950"/>
    </source>
</evidence>
<dbReference type="EMBL" id="PGVE01000094">
    <property type="protein sequence ID" value="PLS01519.1"/>
    <property type="molecule type" value="Genomic_DNA"/>
</dbReference>
<dbReference type="InterPro" id="IPR005881">
    <property type="entry name" value="Ser_O-AcTrfase"/>
</dbReference>
<accession>A0A2N5H7M3</accession>
<dbReference type="Gene3D" id="2.160.10.10">
    <property type="entry name" value="Hexapeptide repeat proteins"/>
    <property type="match status" value="1"/>
</dbReference>
<reference evidence="5 6" key="1">
    <citation type="submission" date="2017-11" db="EMBL/GenBank/DDBJ databases">
        <title>Comparitive Functional Genomics of Dry Heat Resistant strains isolated from the Viking Spacecraft.</title>
        <authorList>
            <person name="Seuylemezian A."/>
            <person name="Cooper K."/>
            <person name="Vaishampayan P."/>
        </authorList>
    </citation>
    <scope>NUCLEOTIDE SEQUENCE [LARGE SCALE GENOMIC DNA]</scope>
    <source>
        <strain evidence="5 6">V32-6</strain>
    </source>
</reference>
<dbReference type="SUPFAM" id="SSF51161">
    <property type="entry name" value="Trimeric LpxA-like enzymes"/>
    <property type="match status" value="1"/>
</dbReference>
<protein>
    <recommendedName>
        <fullName evidence="2">Serine acetyltransferase</fullName>
    </recommendedName>
</protein>
<dbReference type="InterPro" id="IPR001451">
    <property type="entry name" value="Hexapep"/>
</dbReference>
<evidence type="ECO:0000256" key="3">
    <source>
        <dbReference type="ARBA" id="ARBA00022679"/>
    </source>
</evidence>
<dbReference type="OrthoDB" id="9812571at2"/>
<dbReference type="InterPro" id="IPR045304">
    <property type="entry name" value="LbH_SAT"/>
</dbReference>
<proteinExistence type="inferred from homology"/>
<sequence length="158" mass="16787">MSIFAMNWNAIRLFRLSNKLYNIGFVKVANFISALNRVITGVEIAPQAIIGKNFFIAHGDGIVIGAGVIIGDNCIIYHQVTIGVGRDSKFNKNGAADDKYPRIGNNVTIYAGAKVVGDINVGDNCEIGANAALTKDVPSNVIVGGIPAKVLKIKCNNN</sequence>
<dbReference type="RefSeq" id="WP_101651536.1">
    <property type="nucleotide sequence ID" value="NZ_PGVE01000094.1"/>
</dbReference>
<organism evidence="5 6">
    <name type="scientific">Neobacillus cucumis</name>
    <dbReference type="NCBI Taxonomy" id="1740721"/>
    <lineage>
        <taxon>Bacteria</taxon>
        <taxon>Bacillati</taxon>
        <taxon>Bacillota</taxon>
        <taxon>Bacilli</taxon>
        <taxon>Bacillales</taxon>
        <taxon>Bacillaceae</taxon>
        <taxon>Neobacillus</taxon>
    </lineage>
</organism>
<evidence type="ECO:0000256" key="2">
    <source>
        <dbReference type="ARBA" id="ARBA00018522"/>
    </source>
</evidence>
<evidence type="ECO:0000256" key="4">
    <source>
        <dbReference type="ARBA" id="ARBA00023315"/>
    </source>
</evidence>
<dbReference type="AlphaFoldDB" id="A0A2N5H7M3"/>